<feature type="region of interest" description="Disordered" evidence="1">
    <location>
        <begin position="1"/>
        <end position="133"/>
    </location>
</feature>
<gene>
    <name evidence="2" type="ORF">KC19_10G078200</name>
</gene>
<feature type="compositionally biased region" description="Basic and acidic residues" evidence="1">
    <location>
        <begin position="48"/>
        <end position="60"/>
    </location>
</feature>
<name>A0A8T0GMV7_CERPU</name>
<comment type="caution">
    <text evidence="2">The sequence shown here is derived from an EMBL/GenBank/DDBJ whole genome shotgun (WGS) entry which is preliminary data.</text>
</comment>
<reference evidence="2" key="1">
    <citation type="submission" date="2020-06" db="EMBL/GenBank/DDBJ databases">
        <title>WGS assembly of Ceratodon purpureus strain R40.</title>
        <authorList>
            <person name="Carey S.B."/>
            <person name="Jenkins J."/>
            <person name="Shu S."/>
            <person name="Lovell J.T."/>
            <person name="Sreedasyam A."/>
            <person name="Maumus F."/>
            <person name="Tiley G.P."/>
            <person name="Fernandez-Pozo N."/>
            <person name="Barry K."/>
            <person name="Chen C."/>
            <person name="Wang M."/>
            <person name="Lipzen A."/>
            <person name="Daum C."/>
            <person name="Saski C.A."/>
            <person name="Payton A.C."/>
            <person name="Mcbreen J.C."/>
            <person name="Conrad R.E."/>
            <person name="Kollar L.M."/>
            <person name="Olsson S."/>
            <person name="Huttunen S."/>
            <person name="Landis J.B."/>
            <person name="Wickett N.J."/>
            <person name="Johnson M.G."/>
            <person name="Rensing S.A."/>
            <person name="Grimwood J."/>
            <person name="Schmutz J."/>
            <person name="Mcdaniel S.F."/>
        </authorList>
    </citation>
    <scope>NUCLEOTIDE SEQUENCE</scope>
    <source>
        <strain evidence="2">R40</strain>
    </source>
</reference>
<feature type="compositionally biased region" description="Polar residues" evidence="1">
    <location>
        <begin position="92"/>
        <end position="103"/>
    </location>
</feature>
<organism evidence="2 3">
    <name type="scientific">Ceratodon purpureus</name>
    <name type="common">Fire moss</name>
    <name type="synonym">Dicranum purpureum</name>
    <dbReference type="NCBI Taxonomy" id="3225"/>
    <lineage>
        <taxon>Eukaryota</taxon>
        <taxon>Viridiplantae</taxon>
        <taxon>Streptophyta</taxon>
        <taxon>Embryophyta</taxon>
        <taxon>Bryophyta</taxon>
        <taxon>Bryophytina</taxon>
        <taxon>Bryopsida</taxon>
        <taxon>Dicranidae</taxon>
        <taxon>Pseudoditrichales</taxon>
        <taxon>Ditrichaceae</taxon>
        <taxon>Ceratodon</taxon>
    </lineage>
</organism>
<feature type="compositionally biased region" description="Basic residues" evidence="1">
    <location>
        <begin position="26"/>
        <end position="35"/>
    </location>
</feature>
<dbReference type="Proteomes" id="UP000822688">
    <property type="component" value="Chromosome 10"/>
</dbReference>
<accession>A0A8T0GMV7</accession>
<protein>
    <submittedName>
        <fullName evidence="2">Uncharacterized protein</fullName>
    </submittedName>
</protein>
<evidence type="ECO:0000256" key="1">
    <source>
        <dbReference type="SAM" id="MobiDB-lite"/>
    </source>
</evidence>
<feature type="compositionally biased region" description="Low complexity" evidence="1">
    <location>
        <begin position="66"/>
        <end position="84"/>
    </location>
</feature>
<sequence length="133" mass="14952">MDSAPTRNKPKINHVLKEKTNPKLKSTCKRPRRASIAHSNLPLPTTHSTHDYTSHPKEHPTAAQKSQTLQTNTSTQTSNLQNTHQHQHLARRTTTPSRTLTMHSLSKPSPLSTKTTTFRNTLTSTRDCKNSPK</sequence>
<dbReference type="AlphaFoldDB" id="A0A8T0GMV7"/>
<evidence type="ECO:0000313" key="2">
    <source>
        <dbReference type="EMBL" id="KAG0559088.1"/>
    </source>
</evidence>
<evidence type="ECO:0000313" key="3">
    <source>
        <dbReference type="Proteomes" id="UP000822688"/>
    </source>
</evidence>
<feature type="compositionally biased region" description="Low complexity" evidence="1">
    <location>
        <begin position="104"/>
        <end position="125"/>
    </location>
</feature>
<keyword evidence="3" id="KW-1185">Reference proteome</keyword>
<dbReference type="EMBL" id="CM026431">
    <property type="protein sequence ID" value="KAG0559088.1"/>
    <property type="molecule type" value="Genomic_DNA"/>
</dbReference>
<proteinExistence type="predicted"/>